<gene>
    <name evidence="6" type="ORF">HF854_04450</name>
</gene>
<dbReference type="GO" id="GO:0022857">
    <property type="term" value="F:transmembrane transporter activity"/>
    <property type="evidence" value="ECO:0007669"/>
    <property type="project" value="InterPro"/>
</dbReference>
<feature type="transmembrane region" description="Helical" evidence="4">
    <location>
        <begin position="138"/>
        <end position="157"/>
    </location>
</feature>
<feature type="transmembrane region" description="Helical" evidence="4">
    <location>
        <begin position="317"/>
        <end position="340"/>
    </location>
</feature>
<feature type="transmembrane region" description="Helical" evidence="4">
    <location>
        <begin position="7"/>
        <end position="28"/>
    </location>
</feature>
<organism evidence="6 7">
    <name type="scientific">Desulfovibrio piger</name>
    <dbReference type="NCBI Taxonomy" id="901"/>
    <lineage>
        <taxon>Bacteria</taxon>
        <taxon>Pseudomonadati</taxon>
        <taxon>Thermodesulfobacteriota</taxon>
        <taxon>Desulfovibrionia</taxon>
        <taxon>Desulfovibrionales</taxon>
        <taxon>Desulfovibrionaceae</taxon>
        <taxon>Desulfovibrio</taxon>
    </lineage>
</organism>
<keyword evidence="2 4" id="KW-1133">Transmembrane helix</keyword>
<dbReference type="EMBL" id="JABAFY010000011">
    <property type="protein sequence ID" value="NME51791.1"/>
    <property type="molecule type" value="Genomic_DNA"/>
</dbReference>
<keyword evidence="3 4" id="KW-0472">Membrane</keyword>
<sequence length="413" mass="44552">MRISKKIFFGWYVVAGGFLLMAILHSMMQTCFSLFVVPVTTDMGITRSAFGICNTVVMVVTMLLSPYMGKWLAQKRTTLIFTTCIVGLGLSYASYSLAHAAWHLYVSAFLVGVFSCGAVALPLSIIITNWFKKARGTAISIALAGSGIGGAIISPILTMVIQNMGWRPAFVIFGIVMIVVEVPVALFLMRPRPEDMNLQPYGADENAPQDVEHKDDDGVPLSALKKYPFFWIYWVGMFVMGLVGFGSLGQLAASLTDAYGQGFCAMIISFFLLLLTPAKISLGWVYDKIGPKFGTIYVMGFFAIALAMLLITNSTTLMWVMAIFYSIGICSGTVTPPVVTAATFGSKYYGEIYGFVNFGVMAGGALGAPVVAAVYDLAGSYDVAWVACSILCIVSTVLLVIADIRCRQVLGKA</sequence>
<dbReference type="InterPro" id="IPR050327">
    <property type="entry name" value="Proton-linked_MCT"/>
</dbReference>
<dbReference type="Pfam" id="PF07690">
    <property type="entry name" value="MFS_1"/>
    <property type="match status" value="1"/>
</dbReference>
<reference evidence="6 7" key="1">
    <citation type="submission" date="2020-04" db="EMBL/GenBank/DDBJ databases">
        <authorList>
            <person name="Hitch T.C.A."/>
            <person name="Wylensek D."/>
            <person name="Clavel T."/>
        </authorList>
    </citation>
    <scope>NUCLEOTIDE SEQUENCE [LARGE SCALE GENOMIC DNA]</scope>
    <source>
        <strain evidence="6 7">PG-251-APC-1</strain>
    </source>
</reference>
<feature type="transmembrane region" description="Helical" evidence="4">
    <location>
        <begin position="352"/>
        <end position="377"/>
    </location>
</feature>
<feature type="transmembrane region" description="Helical" evidence="4">
    <location>
        <begin position="104"/>
        <end position="126"/>
    </location>
</feature>
<protein>
    <submittedName>
        <fullName evidence="6">MFS transporter</fullName>
    </submittedName>
</protein>
<feature type="transmembrane region" description="Helical" evidence="4">
    <location>
        <begin position="231"/>
        <end position="253"/>
    </location>
</feature>
<comment type="caution">
    <text evidence="6">The sequence shown here is derived from an EMBL/GenBank/DDBJ whole genome shotgun (WGS) entry which is preliminary data.</text>
</comment>
<dbReference type="AlphaFoldDB" id="A0A848C6C4"/>
<evidence type="ECO:0000259" key="5">
    <source>
        <dbReference type="PROSITE" id="PS50850"/>
    </source>
</evidence>
<dbReference type="SUPFAM" id="SSF103473">
    <property type="entry name" value="MFS general substrate transporter"/>
    <property type="match status" value="1"/>
</dbReference>
<feature type="domain" description="Major facilitator superfamily (MFS) profile" evidence="5">
    <location>
        <begin position="3"/>
        <end position="407"/>
    </location>
</feature>
<evidence type="ECO:0000313" key="6">
    <source>
        <dbReference type="EMBL" id="NME51791.1"/>
    </source>
</evidence>
<feature type="transmembrane region" description="Helical" evidence="4">
    <location>
        <begin position="383"/>
        <end position="402"/>
    </location>
</feature>
<dbReference type="PROSITE" id="PS50850">
    <property type="entry name" value="MFS"/>
    <property type="match status" value="1"/>
</dbReference>
<keyword evidence="1 4" id="KW-0812">Transmembrane</keyword>
<dbReference type="Gene3D" id="1.20.1250.20">
    <property type="entry name" value="MFS general substrate transporter like domains"/>
    <property type="match status" value="1"/>
</dbReference>
<dbReference type="InterPro" id="IPR011701">
    <property type="entry name" value="MFS"/>
</dbReference>
<feature type="transmembrane region" description="Helical" evidence="4">
    <location>
        <begin position="294"/>
        <end position="311"/>
    </location>
</feature>
<evidence type="ECO:0000256" key="3">
    <source>
        <dbReference type="ARBA" id="ARBA00023136"/>
    </source>
</evidence>
<evidence type="ECO:0000256" key="2">
    <source>
        <dbReference type="ARBA" id="ARBA00022989"/>
    </source>
</evidence>
<proteinExistence type="predicted"/>
<evidence type="ECO:0000256" key="4">
    <source>
        <dbReference type="SAM" id="Phobius"/>
    </source>
</evidence>
<dbReference type="InterPro" id="IPR020846">
    <property type="entry name" value="MFS_dom"/>
</dbReference>
<dbReference type="Proteomes" id="UP000522333">
    <property type="component" value="Unassembled WGS sequence"/>
</dbReference>
<feature type="transmembrane region" description="Helical" evidence="4">
    <location>
        <begin position="169"/>
        <end position="189"/>
    </location>
</feature>
<name>A0A848C6C4_9BACT</name>
<feature type="transmembrane region" description="Helical" evidence="4">
    <location>
        <begin position="48"/>
        <end position="67"/>
    </location>
</feature>
<evidence type="ECO:0000256" key="1">
    <source>
        <dbReference type="ARBA" id="ARBA00022692"/>
    </source>
</evidence>
<dbReference type="PANTHER" id="PTHR11360:SF284">
    <property type="entry name" value="EG:103B4.3 PROTEIN-RELATED"/>
    <property type="match status" value="1"/>
</dbReference>
<feature type="transmembrane region" description="Helical" evidence="4">
    <location>
        <begin position="79"/>
        <end position="98"/>
    </location>
</feature>
<feature type="transmembrane region" description="Helical" evidence="4">
    <location>
        <begin position="259"/>
        <end position="282"/>
    </location>
</feature>
<dbReference type="InterPro" id="IPR036259">
    <property type="entry name" value="MFS_trans_sf"/>
</dbReference>
<evidence type="ECO:0000313" key="7">
    <source>
        <dbReference type="Proteomes" id="UP000522333"/>
    </source>
</evidence>
<accession>A0A848C6C4</accession>
<dbReference type="RefSeq" id="WP_168935230.1">
    <property type="nucleotide sequence ID" value="NZ_JAUDEP010000032.1"/>
</dbReference>
<dbReference type="PANTHER" id="PTHR11360">
    <property type="entry name" value="MONOCARBOXYLATE TRANSPORTER"/>
    <property type="match status" value="1"/>
</dbReference>